<keyword evidence="12" id="KW-1185">Reference proteome</keyword>
<dbReference type="InterPro" id="IPR022417">
    <property type="entry name" value="Porphobilin_deaminase_N"/>
</dbReference>
<feature type="domain" description="Porphobilinogen deaminase N-terminal" evidence="9">
    <location>
        <begin position="4"/>
        <end position="212"/>
    </location>
</feature>
<dbReference type="Gene3D" id="3.30.160.40">
    <property type="entry name" value="Porphobilinogen deaminase, C-terminal domain"/>
    <property type="match status" value="1"/>
</dbReference>
<dbReference type="SUPFAM" id="SSF54782">
    <property type="entry name" value="Porphobilinogen deaminase (hydroxymethylbilane synthase), C-terminal domain"/>
    <property type="match status" value="1"/>
</dbReference>
<comment type="cofactor">
    <cofactor evidence="8">
        <name>dipyrromethane</name>
        <dbReference type="ChEBI" id="CHEBI:60342"/>
    </cofactor>
    <text evidence="8">Binds 1 dipyrromethane group covalently.</text>
</comment>
<dbReference type="PRINTS" id="PR00151">
    <property type="entry name" value="PORPHBDMNASE"/>
</dbReference>
<dbReference type="FunFam" id="3.40.190.10:FF:000005">
    <property type="entry name" value="Porphobilinogen deaminase"/>
    <property type="match status" value="1"/>
</dbReference>
<dbReference type="PROSITE" id="PS00533">
    <property type="entry name" value="PORPHOBILINOGEN_DEAM"/>
    <property type="match status" value="1"/>
</dbReference>
<dbReference type="Gene3D" id="3.40.190.10">
    <property type="entry name" value="Periplasmic binding protein-like II"/>
    <property type="match status" value="2"/>
</dbReference>
<evidence type="ECO:0000256" key="3">
    <source>
        <dbReference type="ARBA" id="ARBA00005638"/>
    </source>
</evidence>
<dbReference type="Pfam" id="PF03900">
    <property type="entry name" value="Porphobil_deamC"/>
    <property type="match status" value="1"/>
</dbReference>
<dbReference type="AlphaFoldDB" id="A0A2P8HCQ9"/>
<dbReference type="FunFam" id="3.40.190.10:FF:000004">
    <property type="entry name" value="Porphobilinogen deaminase"/>
    <property type="match status" value="1"/>
</dbReference>
<proteinExistence type="inferred from homology"/>
<dbReference type="InterPro" id="IPR022419">
    <property type="entry name" value="Porphobilin_deaminase_cofac_BS"/>
</dbReference>
<keyword evidence="6 8" id="KW-0627">Porphyrin biosynthesis</keyword>
<reference evidence="11 12" key="1">
    <citation type="submission" date="2018-03" db="EMBL/GenBank/DDBJ databases">
        <title>Genomic Encyclopedia of Type Strains, Phase III (KMG-III): the genomes of soil and plant-associated and newly described type strains.</title>
        <authorList>
            <person name="Whitman W."/>
        </authorList>
    </citation>
    <scope>NUCLEOTIDE SEQUENCE [LARGE SCALE GENOMIC DNA]</scope>
    <source>
        <strain evidence="11 12">CGMCC 1.07653</strain>
    </source>
</reference>
<gene>
    <name evidence="8" type="primary">hemC</name>
    <name evidence="11" type="ORF">B0H94_10955</name>
</gene>
<comment type="caution">
    <text evidence="11">The sequence shown here is derived from an EMBL/GenBank/DDBJ whole genome shotgun (WGS) entry which is preliminary data.</text>
</comment>
<evidence type="ECO:0000313" key="12">
    <source>
        <dbReference type="Proteomes" id="UP000242310"/>
    </source>
</evidence>
<comment type="pathway">
    <text evidence="2">Porphyrin-containing compound metabolism; protoporphyrin-IX biosynthesis; coproporphyrinogen-III from 5-aminolevulinate: step 2/4.</text>
</comment>
<evidence type="ECO:0000256" key="8">
    <source>
        <dbReference type="HAMAP-Rule" id="MF_00260"/>
    </source>
</evidence>
<feature type="modified residue" description="S-(dipyrrolylmethanemethyl)cysteine" evidence="8">
    <location>
        <position position="241"/>
    </location>
</feature>
<sequence>MDKIVVGTRKSNLALKQAEWVIERLQAAELPYTFEMEKIVTKGDQILDVTLNKVGGKGLFVKEIEKALEDGVIDMAVHSMKDVPSALEEPFEIGAITEREDPRDVLISNGHVPFHELPAGAVVGTSSLRRSAQILAERPDVTVHWVRGNIETRLRKLREEGFDAIVLAAAGLQRMGWTNDIVTEFLDPEMCIPAVGQGALGIEIRKGDERMQDVLKHLHHEEVAKRVTAERAFLHAVEGGCQVPIGGFANLEADGQVTLNAVVGEPDGTKLLKETETGYDAEAVGKAVAERIAEAGGTAIIERVKAELNEG</sequence>
<keyword evidence="5 8" id="KW-0808">Transferase</keyword>
<dbReference type="OrthoDB" id="9810298at2"/>
<dbReference type="PANTHER" id="PTHR11557">
    <property type="entry name" value="PORPHOBILINOGEN DEAMINASE"/>
    <property type="match status" value="1"/>
</dbReference>
<dbReference type="InterPro" id="IPR000860">
    <property type="entry name" value="HemC"/>
</dbReference>
<comment type="subunit">
    <text evidence="4 8">Monomer.</text>
</comment>
<protein>
    <recommendedName>
        <fullName evidence="8">Porphobilinogen deaminase</fullName>
        <shortName evidence="8">PBG</shortName>
        <ecNumber evidence="8">2.5.1.61</ecNumber>
    </recommendedName>
    <alternativeName>
        <fullName evidence="8">Hydroxymethylbilane synthase</fullName>
        <shortName evidence="8">HMBS</shortName>
    </alternativeName>
    <alternativeName>
        <fullName evidence="8">Pre-uroporphyrinogen synthase</fullName>
    </alternativeName>
</protein>
<dbReference type="InterPro" id="IPR022418">
    <property type="entry name" value="Porphobilinogen_deaminase_C"/>
</dbReference>
<dbReference type="Proteomes" id="UP000242310">
    <property type="component" value="Unassembled WGS sequence"/>
</dbReference>
<dbReference type="FunFam" id="3.30.160.40:FF:000001">
    <property type="entry name" value="Porphobilinogen deaminase"/>
    <property type="match status" value="1"/>
</dbReference>
<comment type="similarity">
    <text evidence="3 8">Belongs to the HMBS family.</text>
</comment>
<dbReference type="Pfam" id="PF01379">
    <property type="entry name" value="Porphobil_deam"/>
    <property type="match status" value="1"/>
</dbReference>
<evidence type="ECO:0000259" key="10">
    <source>
        <dbReference type="Pfam" id="PF03900"/>
    </source>
</evidence>
<comment type="function">
    <text evidence="1 8">Tetrapolymerization of the monopyrrole PBG into the hydroxymethylbilane pre-uroporphyrinogen in several discrete steps.</text>
</comment>
<dbReference type="GO" id="GO:0004418">
    <property type="term" value="F:hydroxymethylbilane synthase activity"/>
    <property type="evidence" value="ECO:0007669"/>
    <property type="project" value="UniProtKB-UniRule"/>
</dbReference>
<comment type="catalytic activity">
    <reaction evidence="7 8">
        <text>4 porphobilinogen + H2O = hydroxymethylbilane + 4 NH4(+)</text>
        <dbReference type="Rhea" id="RHEA:13185"/>
        <dbReference type="ChEBI" id="CHEBI:15377"/>
        <dbReference type="ChEBI" id="CHEBI:28938"/>
        <dbReference type="ChEBI" id="CHEBI:57845"/>
        <dbReference type="ChEBI" id="CHEBI:58126"/>
        <dbReference type="EC" id="2.5.1.61"/>
    </reaction>
</comment>
<evidence type="ECO:0000259" key="9">
    <source>
        <dbReference type="Pfam" id="PF01379"/>
    </source>
</evidence>
<evidence type="ECO:0000313" key="11">
    <source>
        <dbReference type="EMBL" id="PSL43998.1"/>
    </source>
</evidence>
<evidence type="ECO:0000256" key="7">
    <source>
        <dbReference type="ARBA" id="ARBA00048169"/>
    </source>
</evidence>
<evidence type="ECO:0000256" key="2">
    <source>
        <dbReference type="ARBA" id="ARBA00004735"/>
    </source>
</evidence>
<dbReference type="CDD" id="cd13646">
    <property type="entry name" value="PBP2_EcHMBS_like"/>
    <property type="match status" value="1"/>
</dbReference>
<dbReference type="EC" id="2.5.1.61" evidence="8"/>
<dbReference type="InterPro" id="IPR036803">
    <property type="entry name" value="Porphobilinogen_deaminase_C_sf"/>
</dbReference>
<dbReference type="NCBIfam" id="TIGR00212">
    <property type="entry name" value="hemC"/>
    <property type="match status" value="1"/>
</dbReference>
<organism evidence="11 12">
    <name type="scientific">Salsuginibacillus halophilus</name>
    <dbReference type="NCBI Taxonomy" id="517424"/>
    <lineage>
        <taxon>Bacteria</taxon>
        <taxon>Bacillati</taxon>
        <taxon>Bacillota</taxon>
        <taxon>Bacilli</taxon>
        <taxon>Bacillales</taxon>
        <taxon>Bacillaceae</taxon>
        <taxon>Salsuginibacillus</taxon>
    </lineage>
</organism>
<dbReference type="RefSeq" id="WP_106589103.1">
    <property type="nucleotide sequence ID" value="NZ_PYAV01000009.1"/>
</dbReference>
<dbReference type="PANTHER" id="PTHR11557:SF0">
    <property type="entry name" value="PORPHOBILINOGEN DEAMINASE"/>
    <property type="match status" value="1"/>
</dbReference>
<dbReference type="EMBL" id="PYAV01000009">
    <property type="protein sequence ID" value="PSL43998.1"/>
    <property type="molecule type" value="Genomic_DNA"/>
</dbReference>
<accession>A0A2P8HCQ9</accession>
<name>A0A2P8HCQ9_9BACI</name>
<evidence type="ECO:0000256" key="1">
    <source>
        <dbReference type="ARBA" id="ARBA00002869"/>
    </source>
</evidence>
<dbReference type="HAMAP" id="MF_00260">
    <property type="entry name" value="Porphobil_deam"/>
    <property type="match status" value="1"/>
</dbReference>
<dbReference type="PIRSF" id="PIRSF001438">
    <property type="entry name" value="4pyrrol_synth_OHMeBilane_synth"/>
    <property type="match status" value="1"/>
</dbReference>
<feature type="domain" description="Porphobilinogen deaminase C-terminal" evidence="10">
    <location>
        <begin position="225"/>
        <end position="293"/>
    </location>
</feature>
<evidence type="ECO:0000256" key="6">
    <source>
        <dbReference type="ARBA" id="ARBA00023244"/>
    </source>
</evidence>
<evidence type="ECO:0000256" key="5">
    <source>
        <dbReference type="ARBA" id="ARBA00022679"/>
    </source>
</evidence>
<dbReference type="GO" id="GO:0005737">
    <property type="term" value="C:cytoplasm"/>
    <property type="evidence" value="ECO:0007669"/>
    <property type="project" value="UniProtKB-UniRule"/>
</dbReference>
<evidence type="ECO:0000256" key="4">
    <source>
        <dbReference type="ARBA" id="ARBA00011245"/>
    </source>
</evidence>
<dbReference type="GO" id="GO:0006782">
    <property type="term" value="P:protoporphyrinogen IX biosynthetic process"/>
    <property type="evidence" value="ECO:0007669"/>
    <property type="project" value="UniProtKB-UniRule"/>
</dbReference>
<comment type="miscellaneous">
    <text evidence="8">The porphobilinogen subunits are added to the dipyrromethane group.</text>
</comment>
<dbReference type="SUPFAM" id="SSF53850">
    <property type="entry name" value="Periplasmic binding protein-like II"/>
    <property type="match status" value="1"/>
</dbReference>